<gene>
    <name evidence="6" type="ORF">GCM10017581_019360</name>
</gene>
<evidence type="ECO:0000256" key="3">
    <source>
        <dbReference type="ARBA" id="ARBA00023163"/>
    </source>
</evidence>
<evidence type="ECO:0000259" key="5">
    <source>
        <dbReference type="PROSITE" id="PS01124"/>
    </source>
</evidence>
<proteinExistence type="predicted"/>
<dbReference type="Pfam" id="PF12833">
    <property type="entry name" value="HTH_18"/>
    <property type="match status" value="1"/>
</dbReference>
<dbReference type="InterPro" id="IPR018062">
    <property type="entry name" value="HTH_AraC-typ_CS"/>
</dbReference>
<evidence type="ECO:0000256" key="1">
    <source>
        <dbReference type="ARBA" id="ARBA00023015"/>
    </source>
</evidence>
<comment type="caution">
    <text evidence="6">The sequence shown here is derived from an EMBL/GenBank/DDBJ whole genome shotgun (WGS) entry which is preliminary data.</text>
</comment>
<keyword evidence="3" id="KW-0804">Transcription</keyword>
<name>A0A9W6KDP8_9ACTN</name>
<dbReference type="PROSITE" id="PS01124">
    <property type="entry name" value="HTH_ARAC_FAMILY_2"/>
    <property type="match status" value="1"/>
</dbReference>
<evidence type="ECO:0000256" key="2">
    <source>
        <dbReference type="ARBA" id="ARBA00023125"/>
    </source>
</evidence>
<dbReference type="SMART" id="SM00342">
    <property type="entry name" value="HTH_ARAC"/>
    <property type="match status" value="1"/>
</dbReference>
<evidence type="ECO:0000313" key="7">
    <source>
        <dbReference type="Proteomes" id="UP001143480"/>
    </source>
</evidence>
<protein>
    <recommendedName>
        <fullName evidence="5">HTH araC/xylS-type domain-containing protein</fullName>
    </recommendedName>
</protein>
<keyword evidence="2" id="KW-0238">DNA-binding</keyword>
<dbReference type="PROSITE" id="PS00041">
    <property type="entry name" value="HTH_ARAC_FAMILY_1"/>
    <property type="match status" value="1"/>
</dbReference>
<dbReference type="EMBL" id="BSFP01000007">
    <property type="protein sequence ID" value="GLL00196.1"/>
    <property type="molecule type" value="Genomic_DNA"/>
</dbReference>
<dbReference type="PANTHER" id="PTHR46796:SF6">
    <property type="entry name" value="ARAC SUBFAMILY"/>
    <property type="match status" value="1"/>
</dbReference>
<keyword evidence="7" id="KW-1185">Reference proteome</keyword>
<dbReference type="Proteomes" id="UP001143480">
    <property type="component" value="Unassembled WGS sequence"/>
</dbReference>
<dbReference type="SUPFAM" id="SSF46689">
    <property type="entry name" value="Homeodomain-like"/>
    <property type="match status" value="1"/>
</dbReference>
<reference evidence="6" key="2">
    <citation type="submission" date="2023-01" db="EMBL/GenBank/DDBJ databases">
        <authorList>
            <person name="Sun Q."/>
            <person name="Evtushenko L."/>
        </authorList>
    </citation>
    <scope>NUCLEOTIDE SEQUENCE</scope>
    <source>
        <strain evidence="6">VKM Ac-1321</strain>
    </source>
</reference>
<dbReference type="AlphaFoldDB" id="A0A9W6KDP8"/>
<feature type="domain" description="HTH araC/xylS-type" evidence="5">
    <location>
        <begin position="216"/>
        <end position="317"/>
    </location>
</feature>
<reference evidence="6" key="1">
    <citation type="journal article" date="2014" name="Int. J. Syst. Evol. Microbiol.">
        <title>Complete genome sequence of Corynebacterium casei LMG S-19264T (=DSM 44701T), isolated from a smear-ripened cheese.</title>
        <authorList>
            <consortium name="US DOE Joint Genome Institute (JGI-PGF)"/>
            <person name="Walter F."/>
            <person name="Albersmeier A."/>
            <person name="Kalinowski J."/>
            <person name="Ruckert C."/>
        </authorList>
    </citation>
    <scope>NUCLEOTIDE SEQUENCE</scope>
    <source>
        <strain evidence="6">VKM Ac-1321</strain>
    </source>
</reference>
<accession>A0A9W6KDP8</accession>
<dbReference type="RefSeq" id="WP_261963016.1">
    <property type="nucleotide sequence ID" value="NZ_BAAAXA010000003.1"/>
</dbReference>
<feature type="region of interest" description="Disordered" evidence="4">
    <location>
        <begin position="1"/>
        <end position="25"/>
    </location>
</feature>
<dbReference type="PRINTS" id="PR00032">
    <property type="entry name" value="HTHARAC"/>
</dbReference>
<sequence>MDRPAADANHQPADNTKRTHWSTRDEAPGEQFAYWRELICTAFLALTPESDLRSRFAGDVTQWPLGGLALARIASQRQTVRRTEDDIARTPVHGYYANLQVRGTSVMAQGDRTTLLHPGELGLVDTTRPFRFAFGSDFEQLSFFIPGALLPGPVPTAAAVATRAGVGAAVRLALESVPGLRRPERLAVHAAGMLAVALDPAILRPDRAVKAPRTYAAALADIEEHLGDDDLSPATTAQRLGVSVRFVHGLFAESPESYTSTVRRLRLEKAARDLRDPALSHLRVIDIATEAGFVNVASFHRAFRRAFGQTPSQVRTHL</sequence>
<dbReference type="InterPro" id="IPR018060">
    <property type="entry name" value="HTH_AraC"/>
</dbReference>
<dbReference type="GO" id="GO:0043565">
    <property type="term" value="F:sequence-specific DNA binding"/>
    <property type="evidence" value="ECO:0007669"/>
    <property type="project" value="InterPro"/>
</dbReference>
<dbReference type="InterPro" id="IPR035418">
    <property type="entry name" value="AraC-bd_2"/>
</dbReference>
<evidence type="ECO:0000313" key="6">
    <source>
        <dbReference type="EMBL" id="GLL00196.1"/>
    </source>
</evidence>
<dbReference type="InterPro" id="IPR050204">
    <property type="entry name" value="AraC_XylS_family_regulators"/>
</dbReference>
<dbReference type="InterPro" id="IPR009057">
    <property type="entry name" value="Homeodomain-like_sf"/>
</dbReference>
<dbReference type="GO" id="GO:0003700">
    <property type="term" value="F:DNA-binding transcription factor activity"/>
    <property type="evidence" value="ECO:0007669"/>
    <property type="project" value="InterPro"/>
</dbReference>
<dbReference type="Gene3D" id="1.10.10.60">
    <property type="entry name" value="Homeodomain-like"/>
    <property type="match status" value="1"/>
</dbReference>
<dbReference type="InterPro" id="IPR020449">
    <property type="entry name" value="Tscrpt_reg_AraC-type_HTH"/>
</dbReference>
<dbReference type="PANTHER" id="PTHR46796">
    <property type="entry name" value="HTH-TYPE TRANSCRIPTIONAL ACTIVATOR RHAS-RELATED"/>
    <property type="match status" value="1"/>
</dbReference>
<keyword evidence="1" id="KW-0805">Transcription regulation</keyword>
<organism evidence="6 7">
    <name type="scientific">Dactylosporangium matsuzakiense</name>
    <dbReference type="NCBI Taxonomy" id="53360"/>
    <lineage>
        <taxon>Bacteria</taxon>
        <taxon>Bacillati</taxon>
        <taxon>Actinomycetota</taxon>
        <taxon>Actinomycetes</taxon>
        <taxon>Micromonosporales</taxon>
        <taxon>Micromonosporaceae</taxon>
        <taxon>Dactylosporangium</taxon>
    </lineage>
</organism>
<evidence type="ECO:0000256" key="4">
    <source>
        <dbReference type="SAM" id="MobiDB-lite"/>
    </source>
</evidence>
<dbReference type="Pfam" id="PF14525">
    <property type="entry name" value="AraC_binding_2"/>
    <property type="match status" value="1"/>
</dbReference>